<protein>
    <submittedName>
        <fullName evidence="5">ABC transporter ATP-binding protein</fullName>
    </submittedName>
</protein>
<comment type="caution">
    <text evidence="5">The sequence shown here is derived from an EMBL/GenBank/DDBJ whole genome shotgun (WGS) entry which is preliminary data.</text>
</comment>
<keyword evidence="1" id="KW-0813">Transport</keyword>
<dbReference type="Proteomes" id="UP001516472">
    <property type="component" value="Unassembled WGS sequence"/>
</dbReference>
<keyword evidence="2" id="KW-0547">Nucleotide-binding</keyword>
<dbReference type="PANTHER" id="PTHR24220">
    <property type="entry name" value="IMPORT ATP-BINDING PROTEIN"/>
    <property type="match status" value="1"/>
</dbReference>
<reference evidence="5 6" key="1">
    <citation type="submission" date="2020-02" db="EMBL/GenBank/DDBJ databases">
        <authorList>
            <person name="Babadi Z.K."/>
            <person name="Risdian C."/>
            <person name="Ebrahimipour G.H."/>
            <person name="Wink J."/>
        </authorList>
    </citation>
    <scope>NUCLEOTIDE SEQUENCE [LARGE SCALE GENOMIC DNA]</scope>
    <source>
        <strain evidence="5 6">ZKHCc1 1396</strain>
    </source>
</reference>
<dbReference type="SUPFAM" id="SSF52540">
    <property type="entry name" value="P-loop containing nucleoside triphosphate hydrolases"/>
    <property type="match status" value="1"/>
</dbReference>
<dbReference type="RefSeq" id="WP_193428055.1">
    <property type="nucleotide sequence ID" value="NZ_CBCSIP010000068.1"/>
</dbReference>
<dbReference type="GO" id="GO:0005524">
    <property type="term" value="F:ATP binding"/>
    <property type="evidence" value="ECO:0007669"/>
    <property type="project" value="UniProtKB-KW"/>
</dbReference>
<dbReference type="PROSITE" id="PS50893">
    <property type="entry name" value="ABC_TRANSPORTER_2"/>
    <property type="match status" value="1"/>
</dbReference>
<dbReference type="InterPro" id="IPR017871">
    <property type="entry name" value="ABC_transporter-like_CS"/>
</dbReference>
<dbReference type="InterPro" id="IPR003593">
    <property type="entry name" value="AAA+_ATPase"/>
</dbReference>
<name>A0ABR9PSG3_9BACT</name>
<evidence type="ECO:0000256" key="2">
    <source>
        <dbReference type="ARBA" id="ARBA00022741"/>
    </source>
</evidence>
<dbReference type="PANTHER" id="PTHR24220:SF86">
    <property type="entry name" value="ABC TRANSPORTER ABCH.1"/>
    <property type="match status" value="1"/>
</dbReference>
<keyword evidence="6" id="KW-1185">Reference proteome</keyword>
<feature type="domain" description="ABC transporter" evidence="4">
    <location>
        <begin position="4"/>
        <end position="233"/>
    </location>
</feature>
<dbReference type="SMART" id="SM00382">
    <property type="entry name" value="AAA"/>
    <property type="match status" value="1"/>
</dbReference>
<dbReference type="CDD" id="cd03255">
    <property type="entry name" value="ABC_MJ0796_LolCDE_FtsE"/>
    <property type="match status" value="1"/>
</dbReference>
<evidence type="ECO:0000313" key="6">
    <source>
        <dbReference type="Proteomes" id="UP001516472"/>
    </source>
</evidence>
<proteinExistence type="predicted"/>
<sequence length="239" mass="25945">MPICEVHEVTRTYGTGPTRVEALCGVSLTIEPGEFTVFQGPSGSGKTTLLNQIGCLDAPTGGELRIDGQSTRRLSSHALSRLRADKIGFIFQSFNLIPVLSAQENVELALELAWRQGSRRDAAAAMLEQVGLKELRHRRPNELSGGQQQRVAIARALVKKPLLVIADEPTANLDSVNGEQVLATMRRLNSELGITFLFSSHDPRVIAHATRVITLRDGRLVSDEAGPRAVAAVGREHAR</sequence>
<dbReference type="EMBL" id="JAAIYO010000006">
    <property type="protein sequence ID" value="MBE4750870.1"/>
    <property type="molecule type" value="Genomic_DNA"/>
</dbReference>
<accession>A0ABR9PSG3</accession>
<dbReference type="PROSITE" id="PS00211">
    <property type="entry name" value="ABC_TRANSPORTER_1"/>
    <property type="match status" value="1"/>
</dbReference>
<dbReference type="Pfam" id="PF00005">
    <property type="entry name" value="ABC_tran"/>
    <property type="match status" value="1"/>
</dbReference>
<keyword evidence="3 5" id="KW-0067">ATP-binding</keyword>
<organism evidence="5 6">
    <name type="scientific">Corallococcus soli</name>
    <dbReference type="NCBI Taxonomy" id="2710757"/>
    <lineage>
        <taxon>Bacteria</taxon>
        <taxon>Pseudomonadati</taxon>
        <taxon>Myxococcota</taxon>
        <taxon>Myxococcia</taxon>
        <taxon>Myxococcales</taxon>
        <taxon>Cystobacterineae</taxon>
        <taxon>Myxococcaceae</taxon>
        <taxon>Corallococcus</taxon>
    </lineage>
</organism>
<dbReference type="InterPro" id="IPR003439">
    <property type="entry name" value="ABC_transporter-like_ATP-bd"/>
</dbReference>
<dbReference type="Gene3D" id="3.40.50.300">
    <property type="entry name" value="P-loop containing nucleotide triphosphate hydrolases"/>
    <property type="match status" value="1"/>
</dbReference>
<dbReference type="InterPro" id="IPR017911">
    <property type="entry name" value="MacB-like_ATP-bd"/>
</dbReference>
<evidence type="ECO:0000256" key="3">
    <source>
        <dbReference type="ARBA" id="ARBA00022840"/>
    </source>
</evidence>
<evidence type="ECO:0000313" key="5">
    <source>
        <dbReference type="EMBL" id="MBE4750870.1"/>
    </source>
</evidence>
<gene>
    <name evidence="5" type="ORF">G4177_22120</name>
</gene>
<evidence type="ECO:0000259" key="4">
    <source>
        <dbReference type="PROSITE" id="PS50893"/>
    </source>
</evidence>
<dbReference type="InterPro" id="IPR027417">
    <property type="entry name" value="P-loop_NTPase"/>
</dbReference>
<evidence type="ECO:0000256" key="1">
    <source>
        <dbReference type="ARBA" id="ARBA00022448"/>
    </source>
</evidence>
<dbReference type="InterPro" id="IPR015854">
    <property type="entry name" value="ABC_transpr_LolD-like"/>
</dbReference>